<evidence type="ECO:0000313" key="1">
    <source>
        <dbReference type="EMBL" id="KAF0730868.1"/>
    </source>
</evidence>
<gene>
    <name evidence="1" type="ORF">Ae201684_011752</name>
</gene>
<accession>A0A6G0WTQ9</accession>
<keyword evidence="2" id="KW-1185">Reference proteome</keyword>
<proteinExistence type="predicted"/>
<dbReference type="AlphaFoldDB" id="A0A6G0WTQ9"/>
<dbReference type="VEuPathDB" id="FungiDB:AeMF1_003941"/>
<name>A0A6G0WTQ9_9STRA</name>
<dbReference type="Proteomes" id="UP000481153">
    <property type="component" value="Unassembled WGS sequence"/>
</dbReference>
<organism evidence="1 2">
    <name type="scientific">Aphanomyces euteiches</name>
    <dbReference type="NCBI Taxonomy" id="100861"/>
    <lineage>
        <taxon>Eukaryota</taxon>
        <taxon>Sar</taxon>
        <taxon>Stramenopiles</taxon>
        <taxon>Oomycota</taxon>
        <taxon>Saprolegniomycetes</taxon>
        <taxon>Saprolegniales</taxon>
        <taxon>Verrucalvaceae</taxon>
        <taxon>Aphanomyces</taxon>
    </lineage>
</organism>
<reference evidence="1 2" key="1">
    <citation type="submission" date="2019-07" db="EMBL/GenBank/DDBJ databases">
        <title>Genomics analysis of Aphanomyces spp. identifies a new class of oomycete effector associated with host adaptation.</title>
        <authorList>
            <person name="Gaulin E."/>
        </authorList>
    </citation>
    <scope>NUCLEOTIDE SEQUENCE [LARGE SCALE GENOMIC DNA]</scope>
    <source>
        <strain evidence="1 2">ATCC 201684</strain>
    </source>
</reference>
<protein>
    <submittedName>
        <fullName evidence="1">Uncharacterized protein</fullName>
    </submittedName>
</protein>
<comment type="caution">
    <text evidence="1">The sequence shown here is derived from an EMBL/GenBank/DDBJ whole genome shotgun (WGS) entry which is preliminary data.</text>
</comment>
<dbReference type="EMBL" id="VJMJ01000149">
    <property type="protein sequence ID" value="KAF0730868.1"/>
    <property type="molecule type" value="Genomic_DNA"/>
</dbReference>
<sequence length="170" mass="19581">MQNVLASGNVDTYNREYWRISPLRVSPLRRTRSSTWEDTVQTMQTLGVQRLSAPLSPTPNNDGTFDEIKWKMEIEPPKSCTRGEPTEITWRMSDGSTDFAPLFVRIEVWNKAWNVPTVIALTAPNTGHYMWPRVYWGMPIKDEYFIKIYGADGEGPHELLAESRLFSIVK</sequence>
<dbReference type="OrthoDB" id="73372at2759"/>
<evidence type="ECO:0000313" key="2">
    <source>
        <dbReference type="Proteomes" id="UP000481153"/>
    </source>
</evidence>